<name>A0A1Q3CCE0_CEPFO</name>
<feature type="compositionally biased region" description="Basic and acidic residues" evidence="1">
    <location>
        <begin position="84"/>
        <end position="97"/>
    </location>
</feature>
<evidence type="ECO:0000313" key="2">
    <source>
        <dbReference type="EMBL" id="GAV77900.1"/>
    </source>
</evidence>
<sequence length="159" mass="17888">MAEGSRRTYSEHFQSESDTYKASQGSRFSHTVNNDEGGPKQQPQARAVVNKKAPKTQNQNIYSRPGIDKFFRCGKPCHKSNACPERRPANLEGREELNEGGESLGESQDEEDGVCTSNGEDEERKQGLFFVRNLMFTPKKEEDVREATLTLNVTLTTEL</sequence>
<dbReference type="EMBL" id="BDDD01001707">
    <property type="protein sequence ID" value="GAV77900.1"/>
    <property type="molecule type" value="Genomic_DNA"/>
</dbReference>
<feature type="region of interest" description="Disordered" evidence="1">
    <location>
        <begin position="1"/>
        <end position="122"/>
    </location>
</feature>
<protein>
    <recommendedName>
        <fullName evidence="4">CCHC-type domain-containing protein</fullName>
    </recommendedName>
</protein>
<dbReference type="InParanoid" id="A0A1Q3CCE0"/>
<keyword evidence="3" id="KW-1185">Reference proteome</keyword>
<evidence type="ECO:0000256" key="1">
    <source>
        <dbReference type="SAM" id="MobiDB-lite"/>
    </source>
</evidence>
<feature type="compositionally biased region" description="Polar residues" evidence="1">
    <location>
        <begin position="20"/>
        <end position="34"/>
    </location>
</feature>
<gene>
    <name evidence="2" type="ORF">CFOL_v3_21368</name>
</gene>
<accession>A0A1Q3CCE0</accession>
<comment type="caution">
    <text evidence="2">The sequence shown here is derived from an EMBL/GenBank/DDBJ whole genome shotgun (WGS) entry which is preliminary data.</text>
</comment>
<dbReference type="AlphaFoldDB" id="A0A1Q3CCE0"/>
<proteinExistence type="predicted"/>
<reference evidence="3" key="1">
    <citation type="submission" date="2016-04" db="EMBL/GenBank/DDBJ databases">
        <title>Cephalotus genome sequencing.</title>
        <authorList>
            <person name="Fukushima K."/>
            <person name="Hasebe M."/>
            <person name="Fang X."/>
        </authorList>
    </citation>
    <scope>NUCLEOTIDE SEQUENCE [LARGE SCALE GENOMIC DNA]</scope>
    <source>
        <strain evidence="3">cv. St1</strain>
    </source>
</reference>
<dbReference type="Proteomes" id="UP000187406">
    <property type="component" value="Unassembled WGS sequence"/>
</dbReference>
<evidence type="ECO:0008006" key="4">
    <source>
        <dbReference type="Google" id="ProtNLM"/>
    </source>
</evidence>
<organism evidence="2 3">
    <name type="scientific">Cephalotus follicularis</name>
    <name type="common">Albany pitcher plant</name>
    <dbReference type="NCBI Taxonomy" id="3775"/>
    <lineage>
        <taxon>Eukaryota</taxon>
        <taxon>Viridiplantae</taxon>
        <taxon>Streptophyta</taxon>
        <taxon>Embryophyta</taxon>
        <taxon>Tracheophyta</taxon>
        <taxon>Spermatophyta</taxon>
        <taxon>Magnoliopsida</taxon>
        <taxon>eudicotyledons</taxon>
        <taxon>Gunneridae</taxon>
        <taxon>Pentapetalae</taxon>
        <taxon>rosids</taxon>
        <taxon>fabids</taxon>
        <taxon>Oxalidales</taxon>
        <taxon>Cephalotaceae</taxon>
        <taxon>Cephalotus</taxon>
    </lineage>
</organism>
<feature type="compositionally biased region" description="Basic and acidic residues" evidence="1">
    <location>
        <begin position="1"/>
        <end position="19"/>
    </location>
</feature>
<evidence type="ECO:0000313" key="3">
    <source>
        <dbReference type="Proteomes" id="UP000187406"/>
    </source>
</evidence>